<name>A0A1H8MQN1_9EURY</name>
<dbReference type="AlphaFoldDB" id="A0A1H8MQN1"/>
<evidence type="ECO:0000313" key="1">
    <source>
        <dbReference type="EMBL" id="SEO19543.1"/>
    </source>
</evidence>
<dbReference type="EMBL" id="FODV01000001">
    <property type="protein sequence ID" value="SEO19543.1"/>
    <property type="molecule type" value="Genomic_DNA"/>
</dbReference>
<accession>A0A1H8MQN1</accession>
<protein>
    <submittedName>
        <fullName evidence="1">Uncharacterized protein</fullName>
    </submittedName>
</protein>
<sequence length="55" mass="6614">MFSWTLIPLKQGNQFRVMTNIFTLGTHQRKRFSISSRVITHSHFRLLMEHIAHMM</sequence>
<dbReference type="Proteomes" id="UP000199126">
    <property type="component" value="Unassembled WGS sequence"/>
</dbReference>
<organism evidence="1 2">
    <name type="scientific">Halogranum amylolyticum</name>
    <dbReference type="NCBI Taxonomy" id="660520"/>
    <lineage>
        <taxon>Archaea</taxon>
        <taxon>Methanobacteriati</taxon>
        <taxon>Methanobacteriota</taxon>
        <taxon>Stenosarchaea group</taxon>
        <taxon>Halobacteria</taxon>
        <taxon>Halobacteriales</taxon>
        <taxon>Haloferacaceae</taxon>
    </lineage>
</organism>
<evidence type="ECO:0000313" key="2">
    <source>
        <dbReference type="Proteomes" id="UP000199126"/>
    </source>
</evidence>
<proteinExistence type="predicted"/>
<keyword evidence="2" id="KW-1185">Reference proteome</keyword>
<gene>
    <name evidence="1" type="ORF">SAMN04487948_10121</name>
</gene>
<reference evidence="2" key="1">
    <citation type="submission" date="2016-10" db="EMBL/GenBank/DDBJ databases">
        <authorList>
            <person name="Varghese N."/>
            <person name="Submissions S."/>
        </authorList>
    </citation>
    <scope>NUCLEOTIDE SEQUENCE [LARGE SCALE GENOMIC DNA]</scope>
    <source>
        <strain evidence="2">CGMCC 1.10121</strain>
    </source>
</reference>